<dbReference type="PANTHER" id="PTHR30136">
    <property type="entry name" value="HELIX-TURN-HELIX TRANSCRIPTIONAL REGULATOR, ICLR FAMILY"/>
    <property type="match status" value="1"/>
</dbReference>
<dbReference type="InterPro" id="IPR050707">
    <property type="entry name" value="HTH_MetabolicPath_Reg"/>
</dbReference>
<keyword evidence="1" id="KW-0805">Transcription regulation</keyword>
<evidence type="ECO:0000256" key="1">
    <source>
        <dbReference type="ARBA" id="ARBA00023015"/>
    </source>
</evidence>
<evidence type="ECO:0000259" key="5">
    <source>
        <dbReference type="PROSITE" id="PS51078"/>
    </source>
</evidence>
<dbReference type="Gene3D" id="3.30.450.40">
    <property type="match status" value="1"/>
</dbReference>
<keyword evidence="2" id="KW-0238">DNA-binding</keyword>
<dbReference type="SMART" id="SM00346">
    <property type="entry name" value="HTH_ICLR"/>
    <property type="match status" value="1"/>
</dbReference>
<dbReference type="RefSeq" id="WP_083671282.1">
    <property type="nucleotide sequence ID" value="NZ_CP015584.1"/>
</dbReference>
<dbReference type="SUPFAM" id="SSF55781">
    <property type="entry name" value="GAF domain-like"/>
    <property type="match status" value="1"/>
</dbReference>
<protein>
    <submittedName>
        <fullName evidence="6">IclR family transcriptional regulator</fullName>
    </submittedName>
</protein>
<feature type="domain" description="HTH iclR-type" evidence="4">
    <location>
        <begin position="18"/>
        <end position="79"/>
    </location>
</feature>
<evidence type="ECO:0000313" key="6">
    <source>
        <dbReference type="EMBL" id="MDT8332782.1"/>
    </source>
</evidence>
<name>A0ABU3MIP7_9PROT</name>
<gene>
    <name evidence="6" type="ORF">RQ831_17135</name>
</gene>
<dbReference type="InterPro" id="IPR029016">
    <property type="entry name" value="GAF-like_dom_sf"/>
</dbReference>
<keyword evidence="7" id="KW-1185">Reference proteome</keyword>
<keyword evidence="3" id="KW-0804">Transcription</keyword>
<dbReference type="Pfam" id="PF09339">
    <property type="entry name" value="HTH_IclR"/>
    <property type="match status" value="1"/>
</dbReference>
<dbReference type="InterPro" id="IPR036390">
    <property type="entry name" value="WH_DNA-bd_sf"/>
</dbReference>
<sequence length="267" mass="29129">MRRDNEVDREGTVMDYTIAAVDRALALLELVAEHPGIGISDLARLSGDTKTMVFRMATTLEGRGYLHKDSETRGYTLGHKPLLLSEKMQHQMPLLRVANPVLDDLVARTRENVSLFVREGQQSVCVGIRQSPQPIRLYAELGRQGPLHVGGAPKLLLAHAPAEIQDAVAAAPLDRFTPETITDPQRLRERLGRIRAQGYNVSHGDQDAGAFSVAAPVRDHAGKVIAAISVAGPQSRLNEDLERLYVRIVLDAAGDVSARLGWRDAAA</sequence>
<accession>A0ABU3MIP7</accession>
<comment type="caution">
    <text evidence="6">The sequence shown here is derived from an EMBL/GenBank/DDBJ whole genome shotgun (WGS) entry which is preliminary data.</text>
</comment>
<dbReference type="EMBL" id="JAVVDO010000035">
    <property type="protein sequence ID" value="MDT8332782.1"/>
    <property type="molecule type" value="Genomic_DNA"/>
</dbReference>
<evidence type="ECO:0000259" key="4">
    <source>
        <dbReference type="PROSITE" id="PS51077"/>
    </source>
</evidence>
<evidence type="ECO:0000313" key="7">
    <source>
        <dbReference type="Proteomes" id="UP001258945"/>
    </source>
</evidence>
<evidence type="ECO:0000256" key="3">
    <source>
        <dbReference type="ARBA" id="ARBA00023163"/>
    </source>
</evidence>
<organism evidence="6 7">
    <name type="scientific">Roseomonas gilardii</name>
    <dbReference type="NCBI Taxonomy" id="257708"/>
    <lineage>
        <taxon>Bacteria</taxon>
        <taxon>Pseudomonadati</taxon>
        <taxon>Pseudomonadota</taxon>
        <taxon>Alphaproteobacteria</taxon>
        <taxon>Acetobacterales</taxon>
        <taxon>Roseomonadaceae</taxon>
        <taxon>Roseomonas</taxon>
    </lineage>
</organism>
<dbReference type="Gene3D" id="1.10.10.10">
    <property type="entry name" value="Winged helix-like DNA-binding domain superfamily/Winged helix DNA-binding domain"/>
    <property type="match status" value="1"/>
</dbReference>
<evidence type="ECO:0000256" key="2">
    <source>
        <dbReference type="ARBA" id="ARBA00023125"/>
    </source>
</evidence>
<dbReference type="InterPro" id="IPR014757">
    <property type="entry name" value="Tscrpt_reg_IclR_C"/>
</dbReference>
<dbReference type="InterPro" id="IPR036388">
    <property type="entry name" value="WH-like_DNA-bd_sf"/>
</dbReference>
<dbReference type="SUPFAM" id="SSF46785">
    <property type="entry name" value="Winged helix' DNA-binding domain"/>
    <property type="match status" value="1"/>
</dbReference>
<dbReference type="PANTHER" id="PTHR30136:SF24">
    <property type="entry name" value="HTH-TYPE TRANSCRIPTIONAL REPRESSOR ALLR"/>
    <property type="match status" value="1"/>
</dbReference>
<reference evidence="6 7" key="1">
    <citation type="journal article" date="2019" name="Microb. Pathog.">
        <title>Comparison of VITEK 2, MALDI-TOF MS, 16S rRNA gene sequencing, and whole-genome sequencing for identification of Roseomonas mucosa.</title>
        <authorList>
            <person name="Rudolph W.W."/>
            <person name="Gunzer F."/>
            <person name="Trauth M."/>
            <person name="Bunk B."/>
            <person name="Bigge R."/>
            <person name="Schrottner P."/>
        </authorList>
    </citation>
    <scope>NUCLEOTIDE SEQUENCE [LARGE SCALE GENOMIC DNA]</scope>
    <source>
        <strain evidence="6 7">DSM 103800</strain>
    </source>
</reference>
<dbReference type="Pfam" id="PF01614">
    <property type="entry name" value="IclR_C"/>
    <property type="match status" value="1"/>
</dbReference>
<feature type="domain" description="IclR-ED" evidence="5">
    <location>
        <begin position="80"/>
        <end position="262"/>
    </location>
</feature>
<dbReference type="InterPro" id="IPR005471">
    <property type="entry name" value="Tscrpt_reg_IclR_N"/>
</dbReference>
<dbReference type="Proteomes" id="UP001258945">
    <property type="component" value="Unassembled WGS sequence"/>
</dbReference>
<proteinExistence type="predicted"/>
<dbReference type="PROSITE" id="PS51077">
    <property type="entry name" value="HTH_ICLR"/>
    <property type="match status" value="1"/>
</dbReference>
<dbReference type="PROSITE" id="PS51078">
    <property type="entry name" value="ICLR_ED"/>
    <property type="match status" value="1"/>
</dbReference>